<accession>A0A2H0DUI3</accession>
<dbReference type="Pfam" id="PF00753">
    <property type="entry name" value="Lactamase_B"/>
    <property type="match status" value="1"/>
</dbReference>
<dbReference type="SMART" id="SM00849">
    <property type="entry name" value="Lactamase_B"/>
    <property type="match status" value="1"/>
</dbReference>
<evidence type="ECO:0000259" key="1">
    <source>
        <dbReference type="SMART" id="SM00849"/>
    </source>
</evidence>
<sequence length="259" mass="28437">MVNWKRWSGVVGILLVLWVWQQWPDGKLHVVFCDVGQGDASVIVLGSFQALVDTGANESRVTECLGRLIPFWDRQIEVVFLSHTDKDHVGALPGIKSRYMIGRIIDKPSTGDIVRYGSLDFDILKGSELVVEKVMASGSESNESSVVIRLVYGNLSVLYTGDIDTATELALSERSVLIKTDVLKVSHHGSKYGSAKEFLEKIMPKLAILSVGAKNSYGHPASDTLMRLEAVGAKTLRTDKSGTITLVTDGKERKVFTEK</sequence>
<comment type="caution">
    <text evidence="2">The sequence shown here is derived from an EMBL/GenBank/DDBJ whole genome shotgun (WGS) entry which is preliminary data.</text>
</comment>
<dbReference type="InterPro" id="IPR001279">
    <property type="entry name" value="Metallo-B-lactamas"/>
</dbReference>
<dbReference type="PANTHER" id="PTHR30619:SF1">
    <property type="entry name" value="RECOMBINATION PROTEIN 2"/>
    <property type="match status" value="1"/>
</dbReference>
<dbReference type="Gene3D" id="3.60.15.10">
    <property type="entry name" value="Ribonuclease Z/Hydroxyacylglutathione hydrolase-like"/>
    <property type="match status" value="1"/>
</dbReference>
<proteinExistence type="predicted"/>
<dbReference type="CDD" id="cd07731">
    <property type="entry name" value="ComA-like_MBL-fold"/>
    <property type="match status" value="1"/>
</dbReference>
<name>A0A2H0DUI3_9BACT</name>
<protein>
    <recommendedName>
        <fullName evidence="1">Metallo-beta-lactamase domain-containing protein</fullName>
    </recommendedName>
</protein>
<feature type="domain" description="Metallo-beta-lactamase" evidence="1">
    <location>
        <begin position="37"/>
        <end position="213"/>
    </location>
</feature>
<dbReference type="Proteomes" id="UP000231136">
    <property type="component" value="Unassembled WGS sequence"/>
</dbReference>
<dbReference type="InterPro" id="IPR035681">
    <property type="entry name" value="ComA-like_MBL"/>
</dbReference>
<dbReference type="AlphaFoldDB" id="A0A2H0DUI3"/>
<dbReference type="PANTHER" id="PTHR30619">
    <property type="entry name" value="DNA INTERNALIZATION/COMPETENCE PROTEIN COMEC/REC2"/>
    <property type="match status" value="1"/>
</dbReference>
<dbReference type="InterPro" id="IPR036866">
    <property type="entry name" value="RibonucZ/Hydroxyglut_hydro"/>
</dbReference>
<dbReference type="SUPFAM" id="SSF56281">
    <property type="entry name" value="Metallo-hydrolase/oxidoreductase"/>
    <property type="match status" value="1"/>
</dbReference>
<evidence type="ECO:0000313" key="2">
    <source>
        <dbReference type="EMBL" id="PIP85793.1"/>
    </source>
</evidence>
<dbReference type="EMBL" id="PCTR01000080">
    <property type="protein sequence ID" value="PIP85793.1"/>
    <property type="molecule type" value="Genomic_DNA"/>
</dbReference>
<organism evidence="2 3">
    <name type="scientific">Candidatus Collierbacteria bacterium CG22_combo_CG10-13_8_21_14_all_43_12</name>
    <dbReference type="NCBI Taxonomy" id="1974537"/>
    <lineage>
        <taxon>Bacteria</taxon>
        <taxon>Candidatus Collieribacteriota</taxon>
    </lineage>
</organism>
<gene>
    <name evidence="2" type="ORF">COW83_02345</name>
</gene>
<evidence type="ECO:0000313" key="3">
    <source>
        <dbReference type="Proteomes" id="UP000231136"/>
    </source>
</evidence>
<dbReference type="InterPro" id="IPR052159">
    <property type="entry name" value="Competence_DNA_uptake"/>
</dbReference>
<reference evidence="2 3" key="1">
    <citation type="submission" date="2017-09" db="EMBL/GenBank/DDBJ databases">
        <title>Depth-based differentiation of microbial function through sediment-hosted aquifers and enrichment of novel symbionts in the deep terrestrial subsurface.</title>
        <authorList>
            <person name="Probst A.J."/>
            <person name="Ladd B."/>
            <person name="Jarett J.K."/>
            <person name="Geller-Mcgrath D.E."/>
            <person name="Sieber C.M."/>
            <person name="Emerson J.B."/>
            <person name="Anantharaman K."/>
            <person name="Thomas B.C."/>
            <person name="Malmstrom R."/>
            <person name="Stieglmeier M."/>
            <person name="Klingl A."/>
            <person name="Woyke T."/>
            <person name="Ryan C.M."/>
            <person name="Banfield J.F."/>
        </authorList>
    </citation>
    <scope>NUCLEOTIDE SEQUENCE [LARGE SCALE GENOMIC DNA]</scope>
    <source>
        <strain evidence="2">CG22_combo_CG10-13_8_21_14_all_43_12</strain>
    </source>
</reference>